<dbReference type="Pfam" id="PF14111">
    <property type="entry name" value="DUF4283"/>
    <property type="match status" value="1"/>
</dbReference>
<dbReference type="PANTHER" id="PTHR31286">
    <property type="entry name" value="GLYCINE-RICH CELL WALL STRUCTURAL PROTEIN 1.8-LIKE"/>
    <property type="match status" value="1"/>
</dbReference>
<evidence type="ECO:0000259" key="1">
    <source>
        <dbReference type="Pfam" id="PF14111"/>
    </source>
</evidence>
<evidence type="ECO:0000313" key="3">
    <source>
        <dbReference type="Proteomes" id="UP000325315"/>
    </source>
</evidence>
<name>A0A5B6WLW5_9ROSI</name>
<evidence type="ECO:0000313" key="2">
    <source>
        <dbReference type="EMBL" id="KAA3482176.1"/>
    </source>
</evidence>
<keyword evidence="3" id="KW-1185">Reference proteome</keyword>
<dbReference type="PANTHER" id="PTHR31286:SF153">
    <property type="entry name" value="DUF4283 DOMAIN PROTEIN"/>
    <property type="match status" value="1"/>
</dbReference>
<dbReference type="Proteomes" id="UP000325315">
    <property type="component" value="Unassembled WGS sequence"/>
</dbReference>
<dbReference type="AlphaFoldDB" id="A0A5B6WLW5"/>
<dbReference type="EMBL" id="SMMG02000002">
    <property type="protein sequence ID" value="KAA3482176.1"/>
    <property type="molecule type" value="Genomic_DNA"/>
</dbReference>
<dbReference type="InterPro" id="IPR040256">
    <property type="entry name" value="At4g02000-like"/>
</dbReference>
<dbReference type="InterPro" id="IPR025558">
    <property type="entry name" value="DUF4283"/>
</dbReference>
<dbReference type="SUPFAM" id="SSF56219">
    <property type="entry name" value="DNase I-like"/>
    <property type="match status" value="1"/>
</dbReference>
<comment type="caution">
    <text evidence="2">The sequence shown here is derived from an EMBL/GenBank/DDBJ whole genome shotgun (WGS) entry which is preliminary data.</text>
</comment>
<dbReference type="OrthoDB" id="1729074at2759"/>
<accession>A0A5B6WLW5</accession>
<feature type="domain" description="DUF4283" evidence="1">
    <location>
        <begin position="102"/>
        <end position="173"/>
    </location>
</feature>
<sequence>MVLLSVDEADGRQLKVTFTEPFLRAHELKFRDAHLGPLTFRCAQRGNRLTFSGADWLKYQQRYGIRGGDKISIEGIANKQCETFEEEAIQEETEVVIGFYHCSLVGRCLTDSVVHFPSLRNTTADLWHPIGGIYITDLGEKMYLFQFFHEVDLKRVLDGTPWFFNNHLLFLQRIPIGGNPLTMQLNQTDFWVQVHELPPGLMNENMAKQFGNFCGKFIDYDVSNLSSGFRNFMRIRVCLDILAPLKRKKKVHVGSSMVVYAKFKAEPRRWRMVESRWLREADGSKRAGVNLETLNQTGAINGIPENNWRKDDSRIVGADFGPMELGLDEENTPVEILKGKKRQRCVENPSGAMGPRNMELARIKCGYENGIDIGATGTRGGLSLGWKGNSLVNLKSFSSSHIDVEIQDCDCEVPWRLTRFYGNPTEQERMGSWHLLRQLSGDLNTPWVVLGDFNEITSSFEKTGAPSF</sequence>
<dbReference type="InterPro" id="IPR036691">
    <property type="entry name" value="Endo/exonu/phosph_ase_sf"/>
</dbReference>
<proteinExistence type="predicted"/>
<reference evidence="3" key="1">
    <citation type="journal article" date="2019" name="Plant Biotechnol. J.">
        <title>Genome sequencing of the Australian wild diploid species Gossypium australe highlights disease resistance and delayed gland morphogenesis.</title>
        <authorList>
            <person name="Cai Y."/>
            <person name="Cai X."/>
            <person name="Wang Q."/>
            <person name="Wang P."/>
            <person name="Zhang Y."/>
            <person name="Cai C."/>
            <person name="Xu Y."/>
            <person name="Wang K."/>
            <person name="Zhou Z."/>
            <person name="Wang C."/>
            <person name="Geng S."/>
            <person name="Li B."/>
            <person name="Dong Q."/>
            <person name="Hou Y."/>
            <person name="Wang H."/>
            <person name="Ai P."/>
            <person name="Liu Z."/>
            <person name="Yi F."/>
            <person name="Sun M."/>
            <person name="An G."/>
            <person name="Cheng J."/>
            <person name="Zhang Y."/>
            <person name="Shi Q."/>
            <person name="Xie Y."/>
            <person name="Shi X."/>
            <person name="Chang Y."/>
            <person name="Huang F."/>
            <person name="Chen Y."/>
            <person name="Hong S."/>
            <person name="Mi L."/>
            <person name="Sun Q."/>
            <person name="Zhang L."/>
            <person name="Zhou B."/>
            <person name="Peng R."/>
            <person name="Zhang X."/>
            <person name="Liu F."/>
        </authorList>
    </citation>
    <scope>NUCLEOTIDE SEQUENCE [LARGE SCALE GENOMIC DNA]</scope>
    <source>
        <strain evidence="3">cv. PA1801</strain>
    </source>
</reference>
<protein>
    <submittedName>
        <fullName evidence="2">Nucleolin-like</fullName>
    </submittedName>
</protein>
<organism evidence="2 3">
    <name type="scientific">Gossypium australe</name>
    <dbReference type="NCBI Taxonomy" id="47621"/>
    <lineage>
        <taxon>Eukaryota</taxon>
        <taxon>Viridiplantae</taxon>
        <taxon>Streptophyta</taxon>
        <taxon>Embryophyta</taxon>
        <taxon>Tracheophyta</taxon>
        <taxon>Spermatophyta</taxon>
        <taxon>Magnoliopsida</taxon>
        <taxon>eudicotyledons</taxon>
        <taxon>Gunneridae</taxon>
        <taxon>Pentapetalae</taxon>
        <taxon>rosids</taxon>
        <taxon>malvids</taxon>
        <taxon>Malvales</taxon>
        <taxon>Malvaceae</taxon>
        <taxon>Malvoideae</taxon>
        <taxon>Gossypium</taxon>
    </lineage>
</organism>
<gene>
    <name evidence="2" type="ORF">EPI10_004441</name>
</gene>